<keyword evidence="3" id="KW-1185">Reference proteome</keyword>
<feature type="compositionally biased region" description="Polar residues" evidence="1">
    <location>
        <begin position="31"/>
        <end position="40"/>
    </location>
</feature>
<evidence type="ECO:0000313" key="3">
    <source>
        <dbReference type="Proteomes" id="UP000241890"/>
    </source>
</evidence>
<gene>
    <name evidence="2" type="ORF">FCC1311_083192</name>
</gene>
<comment type="caution">
    <text evidence="2">The sequence shown here is derived from an EMBL/GenBank/DDBJ whole genome shotgun (WGS) entry which is preliminary data.</text>
</comment>
<dbReference type="EMBL" id="BEYU01000115">
    <property type="protein sequence ID" value="GBG32094.1"/>
    <property type="molecule type" value="Genomic_DNA"/>
</dbReference>
<dbReference type="Proteomes" id="UP000241890">
    <property type="component" value="Unassembled WGS sequence"/>
</dbReference>
<name>A0A2R5GVZ2_9STRA</name>
<dbReference type="AlphaFoldDB" id="A0A2R5GVZ2"/>
<feature type="region of interest" description="Disordered" evidence="1">
    <location>
        <begin position="111"/>
        <end position="146"/>
    </location>
</feature>
<feature type="compositionally biased region" description="Basic residues" evidence="1">
    <location>
        <begin position="131"/>
        <end position="146"/>
    </location>
</feature>
<feature type="compositionally biased region" description="Basic and acidic residues" evidence="1">
    <location>
        <begin position="17"/>
        <end position="28"/>
    </location>
</feature>
<reference evidence="2 3" key="1">
    <citation type="submission" date="2017-12" db="EMBL/GenBank/DDBJ databases">
        <title>Sequencing, de novo assembly and annotation of complete genome of a new Thraustochytrid species, strain FCC1311.</title>
        <authorList>
            <person name="Sedici K."/>
            <person name="Godart F."/>
            <person name="Aiese Cigliano R."/>
            <person name="Sanseverino W."/>
            <person name="Barakat M."/>
            <person name="Ortet P."/>
            <person name="Marechal E."/>
            <person name="Cagnac O."/>
            <person name="Amato A."/>
        </authorList>
    </citation>
    <scope>NUCLEOTIDE SEQUENCE [LARGE SCALE GENOMIC DNA]</scope>
</reference>
<dbReference type="GO" id="GO:0042023">
    <property type="term" value="P:DNA endoreduplication"/>
    <property type="evidence" value="ECO:0007669"/>
    <property type="project" value="InterPro"/>
</dbReference>
<feature type="compositionally biased region" description="Basic and acidic residues" evidence="1">
    <location>
        <begin position="49"/>
        <end position="61"/>
    </location>
</feature>
<dbReference type="PANTHER" id="PTHR34810:SF1">
    <property type="entry name" value="DNA-BINDING PROTEIN BIN4"/>
    <property type="match status" value="1"/>
</dbReference>
<sequence>MSAPNDGESGPGSVAKSEPRADSERSDLYHGSSTQDTAVSARSAAAGKSTDDVDTRHEKGETQPGSEDSLPLIFPKRLDARKTGATMPVLLELHGKDINVRGDSGAIGRVSLIDPQGESGEQQQEGISASGKRKTPKKTKRGPSKKAKLLAAAQRYTEGSVLRIDLKGDVYNGVMVPSGVTLLGVAMQKDKVQVQGVWNEFMQCTFKGSVMDGMDGKVA</sequence>
<organism evidence="2 3">
    <name type="scientific">Hondaea fermentalgiana</name>
    <dbReference type="NCBI Taxonomy" id="2315210"/>
    <lineage>
        <taxon>Eukaryota</taxon>
        <taxon>Sar</taxon>
        <taxon>Stramenopiles</taxon>
        <taxon>Bigyra</taxon>
        <taxon>Labyrinthulomycetes</taxon>
        <taxon>Thraustochytrida</taxon>
        <taxon>Thraustochytriidae</taxon>
        <taxon>Hondaea</taxon>
    </lineage>
</organism>
<accession>A0A2R5GVZ2</accession>
<feature type="compositionally biased region" description="Low complexity" evidence="1">
    <location>
        <begin position="116"/>
        <end position="130"/>
    </location>
</feature>
<dbReference type="GO" id="GO:0009330">
    <property type="term" value="C:DNA topoisomerase type II (double strand cut, ATP-hydrolyzing) complex"/>
    <property type="evidence" value="ECO:0007669"/>
    <property type="project" value="InterPro"/>
</dbReference>
<dbReference type="InParanoid" id="A0A2R5GVZ2"/>
<proteinExistence type="predicted"/>
<dbReference type="PANTHER" id="PTHR34810">
    <property type="entry name" value="DNA-BINDING PROTEIN BIN4"/>
    <property type="match status" value="1"/>
</dbReference>
<keyword evidence="2" id="KW-0238">DNA-binding</keyword>
<dbReference type="GO" id="GO:0005634">
    <property type="term" value="C:nucleus"/>
    <property type="evidence" value="ECO:0007669"/>
    <property type="project" value="TreeGrafter"/>
</dbReference>
<evidence type="ECO:0000256" key="1">
    <source>
        <dbReference type="SAM" id="MobiDB-lite"/>
    </source>
</evidence>
<feature type="region of interest" description="Disordered" evidence="1">
    <location>
        <begin position="1"/>
        <end position="73"/>
    </location>
</feature>
<protein>
    <submittedName>
        <fullName evidence="2">DNA-binding protein BIN4</fullName>
    </submittedName>
</protein>
<evidence type="ECO:0000313" key="2">
    <source>
        <dbReference type="EMBL" id="GBG32094.1"/>
    </source>
</evidence>
<dbReference type="GO" id="GO:0003690">
    <property type="term" value="F:double-stranded DNA binding"/>
    <property type="evidence" value="ECO:0007669"/>
    <property type="project" value="InterPro"/>
</dbReference>
<dbReference type="GO" id="GO:0051276">
    <property type="term" value="P:chromosome organization"/>
    <property type="evidence" value="ECO:0007669"/>
    <property type="project" value="TreeGrafter"/>
</dbReference>
<dbReference type="InterPro" id="IPR033246">
    <property type="entry name" value="BIN4"/>
</dbReference>